<protein>
    <submittedName>
        <fullName evidence="2">SFRICE_037968</fullName>
    </submittedName>
</protein>
<reference evidence="2" key="1">
    <citation type="submission" date="2016-07" db="EMBL/GenBank/DDBJ databases">
        <authorList>
            <person name="Bretaudeau A."/>
        </authorList>
    </citation>
    <scope>NUCLEOTIDE SEQUENCE</scope>
    <source>
        <strain evidence="2">Rice</strain>
        <tissue evidence="2">Whole body</tissue>
    </source>
</reference>
<organism evidence="2">
    <name type="scientific">Spodoptera frugiperda</name>
    <name type="common">Fall armyworm</name>
    <dbReference type="NCBI Taxonomy" id="7108"/>
    <lineage>
        <taxon>Eukaryota</taxon>
        <taxon>Metazoa</taxon>
        <taxon>Ecdysozoa</taxon>
        <taxon>Arthropoda</taxon>
        <taxon>Hexapoda</taxon>
        <taxon>Insecta</taxon>
        <taxon>Pterygota</taxon>
        <taxon>Neoptera</taxon>
        <taxon>Endopterygota</taxon>
        <taxon>Lepidoptera</taxon>
        <taxon>Glossata</taxon>
        <taxon>Ditrysia</taxon>
        <taxon>Noctuoidea</taxon>
        <taxon>Noctuidae</taxon>
        <taxon>Amphipyrinae</taxon>
        <taxon>Spodoptera</taxon>
    </lineage>
</organism>
<feature type="region of interest" description="Disordered" evidence="1">
    <location>
        <begin position="76"/>
        <end position="96"/>
    </location>
</feature>
<dbReference type="EMBL" id="ODYU01004181">
    <property type="protein sequence ID" value="SOQ43773.1"/>
    <property type="molecule type" value="Genomic_DNA"/>
</dbReference>
<accession>A0A2H1VSE3</accession>
<evidence type="ECO:0000313" key="2">
    <source>
        <dbReference type="EMBL" id="SOQ43773.1"/>
    </source>
</evidence>
<gene>
    <name evidence="2" type="ORF">SFRICE_037968</name>
</gene>
<sequence length="96" mass="10740">MKTNSTSYQSQWVLFIMSRMRQLGDSRLRDVVILKEPAAGQCVAGSIPARSNYLCDPQIVVSGLGFMCILKRPPTISHHQDNPKSVQIYPPHLSDN</sequence>
<evidence type="ECO:0000256" key="1">
    <source>
        <dbReference type="SAM" id="MobiDB-lite"/>
    </source>
</evidence>
<dbReference type="AlphaFoldDB" id="A0A2H1VSE3"/>
<name>A0A2H1VSE3_SPOFR</name>
<proteinExistence type="predicted"/>